<dbReference type="InterPro" id="IPR027470">
    <property type="entry name" value="Cation_efflux_CTD"/>
</dbReference>
<comment type="similarity">
    <text evidence="2">Belongs to the cation diffusion facilitator (CDF) transporter (TC 2.A.4) family.</text>
</comment>
<dbReference type="PANTHER" id="PTHR43840">
    <property type="entry name" value="MITOCHONDRIAL METAL TRANSPORTER 1-RELATED"/>
    <property type="match status" value="1"/>
</dbReference>
<reference evidence="10 11" key="1">
    <citation type="submission" date="2019-10" db="EMBL/GenBank/DDBJ databases">
        <title>Alkalibaculum tamaniensis sp.nov., a new alkaliphilic acetogen, isolated on methoxylated aromatics from a mud volcano.</title>
        <authorList>
            <person name="Khomyakova M.A."/>
            <person name="Merkel A.Y."/>
            <person name="Bonch-Osmolovskaya E.A."/>
            <person name="Slobodkin A.I."/>
        </authorList>
    </citation>
    <scope>NUCLEOTIDE SEQUENCE [LARGE SCALE GENOMIC DNA]</scope>
    <source>
        <strain evidence="10 11">M08DMB</strain>
    </source>
</reference>
<dbReference type="InterPro" id="IPR036837">
    <property type="entry name" value="Cation_efflux_CTD_sf"/>
</dbReference>
<dbReference type="Gene3D" id="1.20.1510.10">
    <property type="entry name" value="Cation efflux protein transmembrane domain"/>
    <property type="match status" value="1"/>
</dbReference>
<dbReference type="FunFam" id="1.20.1510.10:FF:000006">
    <property type="entry name" value="Divalent cation efflux transporter"/>
    <property type="match status" value="1"/>
</dbReference>
<dbReference type="RefSeq" id="WP_152801733.1">
    <property type="nucleotide sequence ID" value="NZ_WHNX01000004.1"/>
</dbReference>
<dbReference type="SUPFAM" id="SSF161111">
    <property type="entry name" value="Cation efflux protein transmembrane domain-like"/>
    <property type="match status" value="1"/>
</dbReference>
<keyword evidence="3" id="KW-0813">Transport</keyword>
<evidence type="ECO:0000256" key="6">
    <source>
        <dbReference type="ARBA" id="ARBA00023136"/>
    </source>
</evidence>
<feature type="transmembrane region" description="Helical" evidence="7">
    <location>
        <begin position="24"/>
        <end position="46"/>
    </location>
</feature>
<dbReference type="SUPFAM" id="SSF160240">
    <property type="entry name" value="Cation efflux protein cytoplasmic domain-like"/>
    <property type="match status" value="1"/>
</dbReference>
<dbReference type="NCBIfam" id="TIGR01297">
    <property type="entry name" value="CDF"/>
    <property type="match status" value="1"/>
</dbReference>
<evidence type="ECO:0000256" key="5">
    <source>
        <dbReference type="ARBA" id="ARBA00022989"/>
    </source>
</evidence>
<gene>
    <name evidence="10" type="ORF">GC105_03450</name>
</gene>
<dbReference type="GO" id="GO:0016020">
    <property type="term" value="C:membrane"/>
    <property type="evidence" value="ECO:0007669"/>
    <property type="project" value="UniProtKB-SubCell"/>
</dbReference>
<organism evidence="10 11">
    <name type="scientific">Alkalibaculum sporogenes</name>
    <dbReference type="NCBI Taxonomy" id="2655001"/>
    <lineage>
        <taxon>Bacteria</taxon>
        <taxon>Bacillati</taxon>
        <taxon>Bacillota</taxon>
        <taxon>Clostridia</taxon>
        <taxon>Eubacteriales</taxon>
        <taxon>Eubacteriaceae</taxon>
        <taxon>Alkalibaculum</taxon>
    </lineage>
</organism>
<dbReference type="Gene3D" id="3.30.70.1350">
    <property type="entry name" value="Cation efflux protein, cytoplasmic domain"/>
    <property type="match status" value="1"/>
</dbReference>
<dbReference type="GO" id="GO:0008324">
    <property type="term" value="F:monoatomic cation transmembrane transporter activity"/>
    <property type="evidence" value="ECO:0007669"/>
    <property type="project" value="InterPro"/>
</dbReference>
<dbReference type="Pfam" id="PF16916">
    <property type="entry name" value="ZT_dimer"/>
    <property type="match status" value="1"/>
</dbReference>
<feature type="domain" description="Cation efflux protein cytoplasmic" evidence="9">
    <location>
        <begin position="227"/>
        <end position="302"/>
    </location>
</feature>
<feature type="transmembrane region" description="Helical" evidence="7">
    <location>
        <begin position="180"/>
        <end position="208"/>
    </location>
</feature>
<evidence type="ECO:0000256" key="7">
    <source>
        <dbReference type="SAM" id="Phobius"/>
    </source>
</evidence>
<feature type="domain" description="Cation efflux protein transmembrane" evidence="8">
    <location>
        <begin position="30"/>
        <end position="221"/>
    </location>
</feature>
<dbReference type="Pfam" id="PF01545">
    <property type="entry name" value="Cation_efflux"/>
    <property type="match status" value="1"/>
</dbReference>
<dbReference type="InterPro" id="IPR050291">
    <property type="entry name" value="CDF_Transporter"/>
</dbReference>
<protein>
    <submittedName>
        <fullName evidence="10">Cation diffusion facilitator family transporter</fullName>
    </submittedName>
</protein>
<dbReference type="EMBL" id="WHNX01000004">
    <property type="protein sequence ID" value="MPW24846.1"/>
    <property type="molecule type" value="Genomic_DNA"/>
</dbReference>
<evidence type="ECO:0000313" key="10">
    <source>
        <dbReference type="EMBL" id="MPW24846.1"/>
    </source>
</evidence>
<evidence type="ECO:0000256" key="2">
    <source>
        <dbReference type="ARBA" id="ARBA00008114"/>
    </source>
</evidence>
<evidence type="ECO:0000313" key="11">
    <source>
        <dbReference type="Proteomes" id="UP000440004"/>
    </source>
</evidence>
<dbReference type="InterPro" id="IPR002524">
    <property type="entry name" value="Cation_efflux"/>
</dbReference>
<keyword evidence="6 7" id="KW-0472">Membrane</keyword>
<keyword evidence="11" id="KW-1185">Reference proteome</keyword>
<dbReference type="AlphaFoldDB" id="A0A6A7K5Y9"/>
<accession>A0A6A7K5Y9</accession>
<dbReference type="InterPro" id="IPR027469">
    <property type="entry name" value="Cation_efflux_TMD_sf"/>
</dbReference>
<feature type="transmembrane region" description="Helical" evidence="7">
    <location>
        <begin position="126"/>
        <end position="147"/>
    </location>
</feature>
<sequence length="389" mass="44090">MLIRYIEKKILSKKLNLINERKEFGYFSSIVGIVVNVLLFGVKIIVGLSSNSIALIADSINNLSDTATSIIGLVGFKLSVKPADKEHPFGHGRTEYISSLIVSFVIILIGYELIKDSYARIVTPTTLRFDWFILLILIATIVIKLWLSTFYLKMSKKIDSKVLKTASIDSLTDVWATSSVLISFVIFNFSGLVIDGYVGILVAIFIIYNGLKFIKESVDIIIGYKPDFELIKLLEENVESYEGIINAHDIIVHDYGPMSKMATAHVEISSNLSLLVAHEIIDHIERGIKQKFGITLLLHLDPIEDTCEVTLDIKERVYTILKGIHGLKSIHDFRVIEEAQNYTVFFELIAAEELTQGLKECKKEVHKILEKELPYTFIINMRKENRYIN</sequence>
<proteinExistence type="inferred from homology"/>
<comment type="subcellular location">
    <subcellularLocation>
        <location evidence="1">Membrane</location>
        <topology evidence="1">Multi-pass membrane protein</topology>
    </subcellularLocation>
</comment>
<dbReference type="Proteomes" id="UP000440004">
    <property type="component" value="Unassembled WGS sequence"/>
</dbReference>
<evidence type="ECO:0000256" key="3">
    <source>
        <dbReference type="ARBA" id="ARBA00022448"/>
    </source>
</evidence>
<comment type="caution">
    <text evidence="10">The sequence shown here is derived from an EMBL/GenBank/DDBJ whole genome shotgun (WGS) entry which is preliminary data.</text>
</comment>
<dbReference type="PANTHER" id="PTHR43840:SF50">
    <property type="entry name" value="MANGANESE EFFLUX SYSTEM PROTEIN MNES"/>
    <property type="match status" value="1"/>
</dbReference>
<evidence type="ECO:0000256" key="1">
    <source>
        <dbReference type="ARBA" id="ARBA00004141"/>
    </source>
</evidence>
<evidence type="ECO:0000256" key="4">
    <source>
        <dbReference type="ARBA" id="ARBA00022692"/>
    </source>
</evidence>
<feature type="transmembrane region" description="Helical" evidence="7">
    <location>
        <begin position="96"/>
        <end position="114"/>
    </location>
</feature>
<evidence type="ECO:0000259" key="8">
    <source>
        <dbReference type="Pfam" id="PF01545"/>
    </source>
</evidence>
<evidence type="ECO:0000259" key="9">
    <source>
        <dbReference type="Pfam" id="PF16916"/>
    </source>
</evidence>
<keyword evidence="5 7" id="KW-1133">Transmembrane helix</keyword>
<dbReference type="InterPro" id="IPR058533">
    <property type="entry name" value="Cation_efflux_TM"/>
</dbReference>
<name>A0A6A7K5Y9_9FIRM</name>
<keyword evidence="4 7" id="KW-0812">Transmembrane</keyword>